<feature type="transmembrane region" description="Helical" evidence="8">
    <location>
        <begin position="12"/>
        <end position="35"/>
    </location>
</feature>
<feature type="transmembrane region" description="Helical" evidence="8">
    <location>
        <begin position="237"/>
        <end position="258"/>
    </location>
</feature>
<feature type="transmembrane region" description="Helical" evidence="8">
    <location>
        <begin position="180"/>
        <end position="201"/>
    </location>
</feature>
<comment type="similarity">
    <text evidence="8">Belongs to the binding-protein-dependent transport system permease family.</text>
</comment>
<dbReference type="GO" id="GO:0005886">
    <property type="term" value="C:plasma membrane"/>
    <property type="evidence" value="ECO:0007669"/>
    <property type="project" value="UniProtKB-SubCell"/>
</dbReference>
<keyword evidence="5 8" id="KW-0812">Transmembrane</keyword>
<evidence type="ECO:0000256" key="3">
    <source>
        <dbReference type="ARBA" id="ARBA00022475"/>
    </source>
</evidence>
<evidence type="ECO:0000313" key="11">
    <source>
        <dbReference type="Proteomes" id="UP000238650"/>
    </source>
</evidence>
<sequence>MNRVHPVTRGILWAISALVALWLIAPTLVVIPLSFTGKASFVFPPESWSLRWYESFFTSAEWTSALVNSLLIGLLVAVVATVLGLLAVLGLRALAAKRLGSALRIGLLAPMVVPGIVVAIGIYAIFLKLGLVGTILGFVLAHTVLALPFTVIAISAGFAGFDDRLELAALSLGASRVATFFKVTLPNIVPGMVSGALFAFVTSFDEVVLSLFIKSPYLNTLPVLMYASVTRDTDPTLAAAATVILVLTTTLVIGALVLTGRKNRARKS</sequence>
<evidence type="ECO:0000256" key="1">
    <source>
        <dbReference type="ARBA" id="ARBA00004429"/>
    </source>
</evidence>
<dbReference type="RefSeq" id="WP_105805560.1">
    <property type="nucleotide sequence ID" value="NZ_MWZD01000017.1"/>
</dbReference>
<evidence type="ECO:0000256" key="7">
    <source>
        <dbReference type="ARBA" id="ARBA00023136"/>
    </source>
</evidence>
<feature type="transmembrane region" description="Helical" evidence="8">
    <location>
        <begin position="70"/>
        <end position="95"/>
    </location>
</feature>
<dbReference type="PROSITE" id="PS50928">
    <property type="entry name" value="ABC_TM1"/>
    <property type="match status" value="1"/>
</dbReference>
<dbReference type="AlphaFoldDB" id="A0A2S9QND3"/>
<evidence type="ECO:0000256" key="2">
    <source>
        <dbReference type="ARBA" id="ARBA00022448"/>
    </source>
</evidence>
<dbReference type="PANTHER" id="PTHR43357">
    <property type="entry name" value="INNER MEMBRANE ABC TRANSPORTER PERMEASE PROTEIN YDCV"/>
    <property type="match status" value="1"/>
</dbReference>
<evidence type="ECO:0000256" key="8">
    <source>
        <dbReference type="RuleBase" id="RU363032"/>
    </source>
</evidence>
<dbReference type="InterPro" id="IPR035906">
    <property type="entry name" value="MetI-like_sf"/>
</dbReference>
<keyword evidence="3" id="KW-1003">Cell membrane</keyword>
<organism evidence="10 11">
    <name type="scientific">Leucobacter massiliensis</name>
    <dbReference type="NCBI Taxonomy" id="1686285"/>
    <lineage>
        <taxon>Bacteria</taxon>
        <taxon>Bacillati</taxon>
        <taxon>Actinomycetota</taxon>
        <taxon>Actinomycetes</taxon>
        <taxon>Micrococcales</taxon>
        <taxon>Microbacteriaceae</taxon>
        <taxon>Leucobacter</taxon>
    </lineage>
</organism>
<dbReference type="EMBL" id="MWZD01000017">
    <property type="protein sequence ID" value="PRI11104.1"/>
    <property type="molecule type" value="Genomic_DNA"/>
</dbReference>
<evidence type="ECO:0000256" key="6">
    <source>
        <dbReference type="ARBA" id="ARBA00022989"/>
    </source>
</evidence>
<dbReference type="PANTHER" id="PTHR43357:SF4">
    <property type="entry name" value="INNER MEMBRANE ABC TRANSPORTER PERMEASE PROTEIN YDCV"/>
    <property type="match status" value="1"/>
</dbReference>
<dbReference type="GO" id="GO:0055085">
    <property type="term" value="P:transmembrane transport"/>
    <property type="evidence" value="ECO:0007669"/>
    <property type="project" value="InterPro"/>
</dbReference>
<evidence type="ECO:0000313" key="10">
    <source>
        <dbReference type="EMBL" id="PRI11104.1"/>
    </source>
</evidence>
<keyword evidence="2 8" id="KW-0813">Transport</keyword>
<dbReference type="SUPFAM" id="SSF161098">
    <property type="entry name" value="MetI-like"/>
    <property type="match status" value="1"/>
</dbReference>
<dbReference type="Proteomes" id="UP000238650">
    <property type="component" value="Unassembled WGS sequence"/>
</dbReference>
<proteinExistence type="inferred from homology"/>
<evidence type="ECO:0000259" key="9">
    <source>
        <dbReference type="PROSITE" id="PS50928"/>
    </source>
</evidence>
<dbReference type="Gene3D" id="1.10.3720.10">
    <property type="entry name" value="MetI-like"/>
    <property type="match status" value="1"/>
</dbReference>
<keyword evidence="11" id="KW-1185">Reference proteome</keyword>
<dbReference type="CDD" id="cd06261">
    <property type="entry name" value="TM_PBP2"/>
    <property type="match status" value="1"/>
</dbReference>
<dbReference type="OrthoDB" id="9810794at2"/>
<reference evidence="10 11" key="1">
    <citation type="journal article" date="2017" name="New Microbes New Infect">
        <title>Genome sequence of 'Leucobacter massiliensis' sp. nov. isolated from human pharynx after travel to the 2014 Hajj.</title>
        <authorList>
            <person name="Leangapichart T."/>
            <person name="Gautret P."/>
            <person name="Nguyen T.T."/>
            <person name="Armstrong N."/>
            <person name="Rolain J.M."/>
        </authorList>
    </citation>
    <scope>NUCLEOTIDE SEQUENCE [LARGE SCALE GENOMIC DNA]</scope>
    <source>
        <strain evidence="10 11">122RC15</strain>
    </source>
</reference>
<gene>
    <name evidence="10" type="ORF">B4915_09610</name>
</gene>
<keyword evidence="6 8" id="KW-1133">Transmembrane helix</keyword>
<keyword evidence="4" id="KW-0997">Cell inner membrane</keyword>
<feature type="domain" description="ABC transmembrane type-1" evidence="9">
    <location>
        <begin position="66"/>
        <end position="257"/>
    </location>
</feature>
<evidence type="ECO:0000256" key="4">
    <source>
        <dbReference type="ARBA" id="ARBA00022519"/>
    </source>
</evidence>
<feature type="transmembrane region" description="Helical" evidence="8">
    <location>
        <begin position="107"/>
        <end position="126"/>
    </location>
</feature>
<evidence type="ECO:0000256" key="5">
    <source>
        <dbReference type="ARBA" id="ARBA00022692"/>
    </source>
</evidence>
<name>A0A2S9QND3_9MICO</name>
<dbReference type="Pfam" id="PF00528">
    <property type="entry name" value="BPD_transp_1"/>
    <property type="match status" value="1"/>
</dbReference>
<comment type="caution">
    <text evidence="10">The sequence shown here is derived from an EMBL/GenBank/DDBJ whole genome shotgun (WGS) entry which is preliminary data.</text>
</comment>
<dbReference type="InterPro" id="IPR000515">
    <property type="entry name" value="MetI-like"/>
</dbReference>
<feature type="transmembrane region" description="Helical" evidence="8">
    <location>
        <begin position="132"/>
        <end position="159"/>
    </location>
</feature>
<protein>
    <submittedName>
        <fullName evidence="10">Polyamine ABC transporter permease</fullName>
    </submittedName>
</protein>
<keyword evidence="7 8" id="KW-0472">Membrane</keyword>
<comment type="subcellular location">
    <subcellularLocation>
        <location evidence="1">Cell inner membrane</location>
        <topology evidence="1">Multi-pass membrane protein</topology>
    </subcellularLocation>
    <subcellularLocation>
        <location evidence="8">Cell membrane</location>
        <topology evidence="8">Multi-pass membrane protein</topology>
    </subcellularLocation>
</comment>
<accession>A0A2S9QND3</accession>